<dbReference type="InterPro" id="IPR042188">
    <property type="entry name" value="MmgE/PrpD_sf_2"/>
</dbReference>
<evidence type="ECO:0000259" key="3">
    <source>
        <dbReference type="Pfam" id="PF19305"/>
    </source>
</evidence>
<reference evidence="4 5" key="2">
    <citation type="journal article" date="2011" name="PLoS ONE">
        <title>The Cyst-Dividing Bacterium Ramlibacter tataouinensis TTB310 Genome Reveals a Well-Stocked Toolbox for Adaptation to a Desert Environment.</title>
        <authorList>
            <person name="De Luca G."/>
            <person name="Barakat M."/>
            <person name="Ortet P."/>
            <person name="Fochesato S."/>
            <person name="Jourlin-Castelli C."/>
            <person name="Ansaldi M."/>
            <person name="Py B."/>
            <person name="Fichant G."/>
            <person name="Coutinho P.M."/>
            <person name="Voulhoux R."/>
            <person name="Bastien O."/>
            <person name="Marechal E."/>
            <person name="Henrissat B."/>
            <person name="Quentin Y."/>
            <person name="Noirot P."/>
            <person name="Filloux A."/>
            <person name="Mejean V."/>
            <person name="Dubow M.S."/>
            <person name="Barras F."/>
            <person name="Barbe V."/>
            <person name="Weissenbach J."/>
            <person name="Mihalcescu I."/>
            <person name="Vermeglio A."/>
            <person name="Achouak W."/>
            <person name="Heulin T."/>
        </authorList>
    </citation>
    <scope>NUCLEOTIDE SEQUENCE [LARGE SCALE GENOMIC DNA]</scope>
    <source>
        <strain evidence="5">ATCC BAA-407 / DSM 14655 / LMG 21543 / TTB310</strain>
    </source>
</reference>
<dbReference type="GO" id="GO:0016829">
    <property type="term" value="F:lyase activity"/>
    <property type="evidence" value="ECO:0007669"/>
    <property type="project" value="InterPro"/>
</dbReference>
<evidence type="ECO:0000259" key="2">
    <source>
        <dbReference type="Pfam" id="PF03972"/>
    </source>
</evidence>
<evidence type="ECO:0000256" key="1">
    <source>
        <dbReference type="ARBA" id="ARBA00006174"/>
    </source>
</evidence>
<sequence>MTQAGLTRELGRFVARVAREGAPGEARAVACVGFIDTTGTLIAARQEDAVQTLLRALAPLPPGRARLLYGAQTTDAGTAALVNGTAAHALDYDDVALRGHPSAVLVPAIVSLATEMGCSGARMLDAYVAGYEVWGELVDRETGIHHLKGWHPTGIFGSIGAAAAAAVLLELDEEQSMHALGLGASQSAGLMSNFGAMSKPFHAGRAAQAGVLSARLARAGFTASADALEHPQGFLAAVSPRGEVDPVREVAVHARWQLPARRMNVKRYPLCYYTHRSLDCMLALRATCPFAPEDVEGVEVHMSQEHATVLRNHRPTTGLAAKFSIEFAMASAIVAGRAGLGELTDGFVQQPLVQRLIERVYVMAIPADDPHTPAAAWADQVIVTLKDGSVLQGEPVHQALGHAERPLGPADLRAKFVDALAHGRYEGDAQALFDQLAALEQMAVFTL</sequence>
<dbReference type="STRING" id="365046.Rta_14230"/>
<dbReference type="RefSeq" id="WP_013900743.1">
    <property type="nucleotide sequence ID" value="NC_015677.1"/>
</dbReference>
<dbReference type="InterPro" id="IPR045337">
    <property type="entry name" value="MmgE_PrpD_C"/>
</dbReference>
<reference evidence="5" key="1">
    <citation type="submission" date="2006-01" db="EMBL/GenBank/DDBJ databases">
        <title>Genome of the cyst-dividing bacterium Ramlibacter tataouinensis.</title>
        <authorList>
            <person name="Barakat M."/>
            <person name="Ortet P."/>
            <person name="De Luca G."/>
            <person name="Jourlin-Castelli C."/>
            <person name="Ansaldi M."/>
            <person name="Py B."/>
            <person name="Fichant G."/>
            <person name="Coutinho P."/>
            <person name="Voulhoux R."/>
            <person name="Bastien O."/>
            <person name="Roy S."/>
            <person name="Marechal E."/>
            <person name="Henrissat B."/>
            <person name="Quentin Y."/>
            <person name="Noirot P."/>
            <person name="Filloux A."/>
            <person name="Mejean V."/>
            <person name="DuBow M."/>
            <person name="Barras F."/>
            <person name="Heulin T."/>
        </authorList>
    </citation>
    <scope>NUCLEOTIDE SEQUENCE [LARGE SCALE GENOMIC DNA]</scope>
    <source>
        <strain evidence="5">ATCC BAA-407 / DSM 14655 / LMG 21543 / TTB310</strain>
    </source>
</reference>
<gene>
    <name evidence="4" type="ordered locus">Rta_14230</name>
</gene>
<dbReference type="Gene3D" id="3.30.1330.120">
    <property type="entry name" value="2-methylcitrate dehydratase PrpD"/>
    <property type="match status" value="1"/>
</dbReference>
<dbReference type="HOGENOM" id="CLU_026574_2_2_4"/>
<proteinExistence type="inferred from homology"/>
<feature type="domain" description="MmgE/PrpD N-terminal" evidence="2">
    <location>
        <begin position="8"/>
        <end position="243"/>
    </location>
</feature>
<dbReference type="InterPro" id="IPR045336">
    <property type="entry name" value="MmgE_PrpD_N"/>
</dbReference>
<protein>
    <recommendedName>
        <fullName evidence="6">MmgE/PrpD family protein</fullName>
    </recommendedName>
</protein>
<dbReference type="InterPro" id="IPR042183">
    <property type="entry name" value="MmgE/PrpD_sf_1"/>
</dbReference>
<dbReference type="EMBL" id="CP000245">
    <property type="protein sequence ID" value="AEG92510.1"/>
    <property type="molecule type" value="Genomic_DNA"/>
</dbReference>
<organism evidence="4 5">
    <name type="scientific">Ramlibacter tataouinensis (strain ATCC BAA-407 / DSM 14655 / LMG 21543 / TTB310)</name>
    <dbReference type="NCBI Taxonomy" id="365046"/>
    <lineage>
        <taxon>Bacteria</taxon>
        <taxon>Pseudomonadati</taxon>
        <taxon>Pseudomonadota</taxon>
        <taxon>Betaproteobacteria</taxon>
        <taxon>Burkholderiales</taxon>
        <taxon>Comamonadaceae</taxon>
        <taxon>Ramlibacter</taxon>
    </lineage>
</organism>
<dbReference type="Proteomes" id="UP000008385">
    <property type="component" value="Chromosome"/>
</dbReference>
<evidence type="ECO:0008006" key="6">
    <source>
        <dbReference type="Google" id="ProtNLM"/>
    </source>
</evidence>
<evidence type="ECO:0000313" key="4">
    <source>
        <dbReference type="EMBL" id="AEG92510.1"/>
    </source>
</evidence>
<accession>F5Y445</accession>
<dbReference type="Pfam" id="PF03972">
    <property type="entry name" value="MmgE_PrpD_N"/>
    <property type="match status" value="1"/>
</dbReference>
<name>F5Y445_RAMTT</name>
<comment type="similarity">
    <text evidence="1">Belongs to the PrpD family.</text>
</comment>
<dbReference type="Gene3D" id="1.10.4100.10">
    <property type="entry name" value="2-methylcitrate dehydratase PrpD"/>
    <property type="match status" value="1"/>
</dbReference>
<feature type="domain" description="MmgE/PrpD C-terminal" evidence="3">
    <location>
        <begin position="268"/>
        <end position="422"/>
    </location>
</feature>
<dbReference type="SUPFAM" id="SSF103378">
    <property type="entry name" value="2-methylcitrate dehydratase PrpD"/>
    <property type="match status" value="1"/>
</dbReference>
<evidence type="ECO:0000313" key="5">
    <source>
        <dbReference type="Proteomes" id="UP000008385"/>
    </source>
</evidence>
<dbReference type="PANTHER" id="PTHR16943:SF8">
    <property type="entry name" value="2-METHYLCITRATE DEHYDRATASE"/>
    <property type="match status" value="1"/>
</dbReference>
<keyword evidence="5" id="KW-1185">Reference proteome</keyword>
<dbReference type="AlphaFoldDB" id="F5Y445"/>
<dbReference type="PATRIC" id="fig|365046.3.peg.1451"/>
<dbReference type="Pfam" id="PF19305">
    <property type="entry name" value="MmgE_PrpD_C"/>
    <property type="match status" value="1"/>
</dbReference>
<dbReference type="PANTHER" id="PTHR16943">
    <property type="entry name" value="2-METHYLCITRATE DEHYDRATASE-RELATED"/>
    <property type="match status" value="1"/>
</dbReference>
<dbReference type="eggNOG" id="COG2079">
    <property type="taxonomic scope" value="Bacteria"/>
</dbReference>
<dbReference type="InterPro" id="IPR036148">
    <property type="entry name" value="MmgE/PrpD_sf"/>
</dbReference>
<dbReference type="KEGG" id="rta:Rta_14230"/>
<dbReference type="InterPro" id="IPR005656">
    <property type="entry name" value="MmgE_PrpD"/>
</dbReference>